<dbReference type="GeneID" id="94429261"/>
<keyword evidence="4" id="KW-0007">Acetylation</keyword>
<accession>A0A2C6KVZ0</accession>
<dbReference type="OrthoDB" id="26525at2759"/>
<dbReference type="VEuPathDB" id="ToxoDB:CSUI_005883"/>
<dbReference type="PROSITE" id="PS50222">
    <property type="entry name" value="EF_HAND_2"/>
    <property type="match status" value="1"/>
</dbReference>
<proteinExistence type="predicted"/>
<evidence type="ECO:0000256" key="3">
    <source>
        <dbReference type="ARBA" id="ARBA00022737"/>
    </source>
</evidence>
<dbReference type="GO" id="GO:0016460">
    <property type="term" value="C:myosin II complex"/>
    <property type="evidence" value="ECO:0007669"/>
    <property type="project" value="TreeGrafter"/>
</dbReference>
<dbReference type="AlphaFoldDB" id="A0A2C6KVZ0"/>
<gene>
    <name evidence="6" type="ORF">CSUI_005883</name>
</gene>
<evidence type="ECO:0000313" key="6">
    <source>
        <dbReference type="EMBL" id="PHJ20285.1"/>
    </source>
</evidence>
<evidence type="ECO:0000259" key="5">
    <source>
        <dbReference type="PROSITE" id="PS50222"/>
    </source>
</evidence>
<dbReference type="InterPro" id="IPR050230">
    <property type="entry name" value="CALM/Myosin/TropC-like"/>
</dbReference>
<dbReference type="GO" id="GO:0005509">
    <property type="term" value="F:calcium ion binding"/>
    <property type="evidence" value="ECO:0007669"/>
    <property type="project" value="InterPro"/>
</dbReference>
<dbReference type="Gene3D" id="1.10.238.10">
    <property type="entry name" value="EF-hand"/>
    <property type="match status" value="1"/>
</dbReference>
<evidence type="ECO:0000256" key="4">
    <source>
        <dbReference type="ARBA" id="ARBA00022990"/>
    </source>
</evidence>
<feature type="domain" description="EF-hand" evidence="5">
    <location>
        <begin position="1"/>
        <end position="35"/>
    </location>
</feature>
<organism evidence="6 7">
    <name type="scientific">Cystoisospora suis</name>
    <dbReference type="NCBI Taxonomy" id="483139"/>
    <lineage>
        <taxon>Eukaryota</taxon>
        <taxon>Sar</taxon>
        <taxon>Alveolata</taxon>
        <taxon>Apicomplexa</taxon>
        <taxon>Conoidasida</taxon>
        <taxon>Coccidia</taxon>
        <taxon>Eucoccidiorida</taxon>
        <taxon>Eimeriorina</taxon>
        <taxon>Sarcocystidae</taxon>
        <taxon>Cystoisospora</taxon>
    </lineage>
</organism>
<dbReference type="InterPro" id="IPR011992">
    <property type="entry name" value="EF-hand-dom_pair"/>
</dbReference>
<keyword evidence="3" id="KW-0677">Repeat</keyword>
<name>A0A2C6KVZ0_9APIC</name>
<comment type="caution">
    <text evidence="6">The sequence shown here is derived from an EMBL/GenBank/DDBJ whole genome shotgun (WGS) entry which is preliminary data.</text>
</comment>
<evidence type="ECO:0000256" key="1">
    <source>
        <dbReference type="ARBA" id="ARBA00020786"/>
    </source>
</evidence>
<reference evidence="6 7" key="1">
    <citation type="journal article" date="2017" name="Int. J. Parasitol.">
        <title>The genome of the protozoan parasite Cystoisospora suis and a reverse vaccinology approach to identify vaccine candidates.</title>
        <authorList>
            <person name="Palmieri N."/>
            <person name="Shrestha A."/>
            <person name="Ruttkowski B."/>
            <person name="Beck T."/>
            <person name="Vogl C."/>
            <person name="Tomley F."/>
            <person name="Blake D.P."/>
            <person name="Joachim A."/>
        </authorList>
    </citation>
    <scope>NUCLEOTIDE SEQUENCE [LARGE SCALE GENOMIC DNA]</scope>
    <source>
        <strain evidence="6 7">Wien I</strain>
    </source>
</reference>
<dbReference type="Proteomes" id="UP000221165">
    <property type="component" value="Unassembled WGS sequence"/>
</dbReference>
<dbReference type="SUPFAM" id="SSF47473">
    <property type="entry name" value="EF-hand"/>
    <property type="match status" value="1"/>
</dbReference>
<sequence>MATDLEMIFKVFDSDVDGRLNTLEMHQALGASGCCPSVEGVQEAVKSKGSDYGDFNVFKELHSQFKSTKVTAAQLTPLFSVVDPAKKGTVEVNSLAYLLTNFNERLTQAEAQEFLQEMLKLPSSGSVPIPDLASKLEQLQK</sequence>
<keyword evidence="7" id="KW-1185">Reference proteome</keyword>
<dbReference type="InterPro" id="IPR002048">
    <property type="entry name" value="EF_hand_dom"/>
</dbReference>
<protein>
    <recommendedName>
        <fullName evidence="1">Calmodulin</fullName>
    </recommendedName>
</protein>
<dbReference type="PANTHER" id="PTHR23048">
    <property type="entry name" value="MYOSIN LIGHT CHAIN 1, 3"/>
    <property type="match status" value="1"/>
</dbReference>
<evidence type="ECO:0000313" key="7">
    <source>
        <dbReference type="Proteomes" id="UP000221165"/>
    </source>
</evidence>
<dbReference type="RefSeq" id="XP_067921975.1">
    <property type="nucleotide sequence ID" value="XM_068066050.1"/>
</dbReference>
<dbReference type="EMBL" id="MIGC01002900">
    <property type="protein sequence ID" value="PHJ20285.1"/>
    <property type="molecule type" value="Genomic_DNA"/>
</dbReference>
<evidence type="ECO:0000256" key="2">
    <source>
        <dbReference type="ARBA" id="ARBA00022723"/>
    </source>
</evidence>
<dbReference type="PANTHER" id="PTHR23048:SF0">
    <property type="entry name" value="CALMODULIN LIKE 3"/>
    <property type="match status" value="1"/>
</dbReference>
<keyword evidence="2" id="KW-0479">Metal-binding</keyword>